<dbReference type="Proteomes" id="UP000821837">
    <property type="component" value="Unassembled WGS sequence"/>
</dbReference>
<dbReference type="InterPro" id="IPR000734">
    <property type="entry name" value="TAG_lipase"/>
</dbReference>
<dbReference type="PANTHER" id="PTHR11610">
    <property type="entry name" value="LIPASE"/>
    <property type="match status" value="1"/>
</dbReference>
<dbReference type="InterPro" id="IPR013818">
    <property type="entry name" value="Lipase"/>
</dbReference>
<evidence type="ECO:0000256" key="4">
    <source>
        <dbReference type="RuleBase" id="RU004262"/>
    </source>
</evidence>
<reference evidence="6" key="2">
    <citation type="submission" date="2021-09" db="EMBL/GenBank/DDBJ databases">
        <authorList>
            <person name="Jia N."/>
            <person name="Wang J."/>
            <person name="Shi W."/>
            <person name="Du L."/>
            <person name="Sun Y."/>
            <person name="Zhan W."/>
            <person name="Jiang J."/>
            <person name="Wang Q."/>
            <person name="Zhang B."/>
            <person name="Ji P."/>
            <person name="Sakyi L.B."/>
            <person name="Cui X."/>
            <person name="Yuan T."/>
            <person name="Jiang B."/>
            <person name="Yang W."/>
            <person name="Lam T.T.-Y."/>
            <person name="Chang Q."/>
            <person name="Ding S."/>
            <person name="Wang X."/>
            <person name="Zhu J."/>
            <person name="Ruan X."/>
            <person name="Zhao L."/>
            <person name="Wei J."/>
            <person name="Que T."/>
            <person name="Du C."/>
            <person name="Cheng J."/>
            <person name="Dai P."/>
            <person name="Han X."/>
            <person name="Huang E."/>
            <person name="Gao Y."/>
            <person name="Liu J."/>
            <person name="Shao H."/>
            <person name="Ye R."/>
            <person name="Li L."/>
            <person name="Wei W."/>
            <person name="Wang X."/>
            <person name="Wang C."/>
            <person name="Huo Q."/>
            <person name="Li W."/>
            <person name="Guo W."/>
            <person name="Chen H."/>
            <person name="Chen S."/>
            <person name="Zhou L."/>
            <person name="Zhou L."/>
            <person name="Ni X."/>
            <person name="Tian J."/>
            <person name="Zhou Y."/>
            <person name="Sheng Y."/>
            <person name="Liu T."/>
            <person name="Pan Y."/>
            <person name="Xia L."/>
            <person name="Li J."/>
            <person name="Zhao F."/>
            <person name="Cao W."/>
        </authorList>
    </citation>
    <scope>NUCLEOTIDE SEQUENCE</scope>
    <source>
        <strain evidence="6">Rsan-2018</strain>
        <tissue evidence="6">Larvae</tissue>
    </source>
</reference>
<dbReference type="SUPFAM" id="SSF53474">
    <property type="entry name" value="alpha/beta-Hydrolases"/>
    <property type="match status" value="1"/>
</dbReference>
<evidence type="ECO:0000313" key="7">
    <source>
        <dbReference type="Proteomes" id="UP000821837"/>
    </source>
</evidence>
<comment type="subcellular location">
    <subcellularLocation>
        <location evidence="1">Secreted</location>
    </subcellularLocation>
</comment>
<evidence type="ECO:0000256" key="1">
    <source>
        <dbReference type="ARBA" id="ARBA00004613"/>
    </source>
</evidence>
<keyword evidence="3" id="KW-0964">Secreted</keyword>
<dbReference type="PRINTS" id="PR00821">
    <property type="entry name" value="TAGLIPASE"/>
</dbReference>
<dbReference type="GO" id="GO:0016042">
    <property type="term" value="P:lipid catabolic process"/>
    <property type="evidence" value="ECO:0007669"/>
    <property type="project" value="TreeGrafter"/>
</dbReference>
<reference evidence="6" key="1">
    <citation type="journal article" date="2020" name="Cell">
        <title>Large-Scale Comparative Analyses of Tick Genomes Elucidate Their Genetic Diversity and Vector Capacities.</title>
        <authorList>
            <consortium name="Tick Genome and Microbiome Consortium (TIGMIC)"/>
            <person name="Jia N."/>
            <person name="Wang J."/>
            <person name="Shi W."/>
            <person name="Du L."/>
            <person name="Sun Y."/>
            <person name="Zhan W."/>
            <person name="Jiang J.F."/>
            <person name="Wang Q."/>
            <person name="Zhang B."/>
            <person name="Ji P."/>
            <person name="Bell-Sakyi L."/>
            <person name="Cui X.M."/>
            <person name="Yuan T.T."/>
            <person name="Jiang B.G."/>
            <person name="Yang W.F."/>
            <person name="Lam T.T."/>
            <person name="Chang Q.C."/>
            <person name="Ding S.J."/>
            <person name="Wang X.J."/>
            <person name="Zhu J.G."/>
            <person name="Ruan X.D."/>
            <person name="Zhao L."/>
            <person name="Wei J.T."/>
            <person name="Ye R.Z."/>
            <person name="Que T.C."/>
            <person name="Du C.H."/>
            <person name="Zhou Y.H."/>
            <person name="Cheng J.X."/>
            <person name="Dai P.F."/>
            <person name="Guo W.B."/>
            <person name="Han X.H."/>
            <person name="Huang E.J."/>
            <person name="Li L.F."/>
            <person name="Wei W."/>
            <person name="Gao Y.C."/>
            <person name="Liu J.Z."/>
            <person name="Shao H.Z."/>
            <person name="Wang X."/>
            <person name="Wang C.C."/>
            <person name="Yang T.C."/>
            <person name="Huo Q.B."/>
            <person name="Li W."/>
            <person name="Chen H.Y."/>
            <person name="Chen S.E."/>
            <person name="Zhou L.G."/>
            <person name="Ni X.B."/>
            <person name="Tian J.H."/>
            <person name="Sheng Y."/>
            <person name="Liu T."/>
            <person name="Pan Y.S."/>
            <person name="Xia L.Y."/>
            <person name="Li J."/>
            <person name="Zhao F."/>
            <person name="Cao W.C."/>
        </authorList>
    </citation>
    <scope>NUCLEOTIDE SEQUENCE</scope>
    <source>
        <strain evidence="6">Rsan-2018</strain>
    </source>
</reference>
<dbReference type="GO" id="GO:0005615">
    <property type="term" value="C:extracellular space"/>
    <property type="evidence" value="ECO:0007669"/>
    <property type="project" value="TreeGrafter"/>
</dbReference>
<sequence>MSKFTAFKRITNAETPVPLKNLARTPAQVGANVLLVDWRRGAAAPVYSVAASNTPAVGAELSVVLQRLMRNSISLIPHDVHIIGFSLGAHVAGFCGRHFLMHTKKRIGRITALDPAGPLFEGTNVSVSRGDADFVDVIHTNMGLLDNLKFGLAASVGDVDFFPNGGSVQPGCREIACSHQRAHDLMIESITNHRCIFVSRPVSGKSGRMAAGINLDSPPLHESGSTSRGAMGYDSITARGRGMQYIRTRSKPPFCIPLEDQRCLVERVRDAAHSNGFPKQGPAETS</sequence>
<protein>
    <recommendedName>
        <fullName evidence="5">Lipase domain-containing protein</fullName>
    </recommendedName>
</protein>
<organism evidence="6 7">
    <name type="scientific">Rhipicephalus sanguineus</name>
    <name type="common">Brown dog tick</name>
    <name type="synonym">Ixodes sanguineus</name>
    <dbReference type="NCBI Taxonomy" id="34632"/>
    <lineage>
        <taxon>Eukaryota</taxon>
        <taxon>Metazoa</taxon>
        <taxon>Ecdysozoa</taxon>
        <taxon>Arthropoda</taxon>
        <taxon>Chelicerata</taxon>
        <taxon>Arachnida</taxon>
        <taxon>Acari</taxon>
        <taxon>Parasitiformes</taxon>
        <taxon>Ixodida</taxon>
        <taxon>Ixodoidea</taxon>
        <taxon>Ixodidae</taxon>
        <taxon>Rhipicephalinae</taxon>
        <taxon>Rhipicephalus</taxon>
        <taxon>Rhipicephalus</taxon>
    </lineage>
</organism>
<name>A0A9D4PJW9_RHISA</name>
<dbReference type="Pfam" id="PF00151">
    <property type="entry name" value="Lipase"/>
    <property type="match status" value="1"/>
</dbReference>
<feature type="domain" description="Lipase" evidence="5">
    <location>
        <begin position="29"/>
        <end position="203"/>
    </location>
</feature>
<dbReference type="PANTHER" id="PTHR11610:SF173">
    <property type="entry name" value="LIPASE DOMAIN-CONTAINING PROTEIN-RELATED"/>
    <property type="match status" value="1"/>
</dbReference>
<keyword evidence="7" id="KW-1185">Reference proteome</keyword>
<comment type="similarity">
    <text evidence="2 4">Belongs to the AB hydrolase superfamily. Lipase family.</text>
</comment>
<dbReference type="EMBL" id="JABSTV010001253">
    <property type="protein sequence ID" value="KAH7943460.1"/>
    <property type="molecule type" value="Genomic_DNA"/>
</dbReference>
<comment type="caution">
    <text evidence="6">The sequence shown here is derived from an EMBL/GenBank/DDBJ whole genome shotgun (WGS) entry which is preliminary data.</text>
</comment>
<dbReference type="AlphaFoldDB" id="A0A9D4PJW9"/>
<dbReference type="InterPro" id="IPR029058">
    <property type="entry name" value="AB_hydrolase_fold"/>
</dbReference>
<proteinExistence type="inferred from homology"/>
<accession>A0A9D4PJW9</accession>
<evidence type="ECO:0000256" key="3">
    <source>
        <dbReference type="ARBA" id="ARBA00022525"/>
    </source>
</evidence>
<dbReference type="Gene3D" id="3.40.50.1820">
    <property type="entry name" value="alpha/beta hydrolase"/>
    <property type="match status" value="1"/>
</dbReference>
<gene>
    <name evidence="6" type="ORF">HPB52_008743</name>
</gene>
<evidence type="ECO:0000313" key="6">
    <source>
        <dbReference type="EMBL" id="KAH7943460.1"/>
    </source>
</evidence>
<dbReference type="GO" id="GO:0016298">
    <property type="term" value="F:lipase activity"/>
    <property type="evidence" value="ECO:0007669"/>
    <property type="project" value="InterPro"/>
</dbReference>
<evidence type="ECO:0000256" key="2">
    <source>
        <dbReference type="ARBA" id="ARBA00010701"/>
    </source>
</evidence>
<dbReference type="VEuPathDB" id="VectorBase:RSAN_045267"/>
<evidence type="ECO:0000259" key="5">
    <source>
        <dbReference type="Pfam" id="PF00151"/>
    </source>
</evidence>